<comment type="caution">
    <text evidence="2">The sequence shown here is derived from an EMBL/GenBank/DDBJ whole genome shotgun (WGS) entry which is preliminary data.</text>
</comment>
<evidence type="ECO:0000313" key="2">
    <source>
        <dbReference type="EMBL" id="GJT51442.1"/>
    </source>
</evidence>
<name>A0ABQ5EKZ8_9ASTR</name>
<keyword evidence="1" id="KW-1133">Transmembrane helix</keyword>
<proteinExistence type="predicted"/>
<sequence>MRTSKYVDASSPDVEIVSLEVVEIDEPKSISLRDNPTPSSKVVIKSTSTFPNLFLEETNTFDNSIPESETFRFNLEEISSSSPTTHSDYSSDYNAYLKRDNDHFLKRRVVAVPLLMLIFLNMMPPPGWNPLFFDLFE</sequence>
<reference evidence="2" key="1">
    <citation type="journal article" date="2022" name="Int. J. Mol. Sci.">
        <title>Draft Genome of Tanacetum Coccineum: Genomic Comparison of Closely Related Tanacetum-Family Plants.</title>
        <authorList>
            <person name="Yamashiro T."/>
            <person name="Shiraishi A."/>
            <person name="Nakayama K."/>
            <person name="Satake H."/>
        </authorList>
    </citation>
    <scope>NUCLEOTIDE SEQUENCE</scope>
</reference>
<evidence type="ECO:0000313" key="3">
    <source>
        <dbReference type="Proteomes" id="UP001151760"/>
    </source>
</evidence>
<gene>
    <name evidence="2" type="ORF">Tco_0977599</name>
</gene>
<accession>A0ABQ5EKZ8</accession>
<keyword evidence="1" id="KW-0812">Transmembrane</keyword>
<dbReference type="EMBL" id="BQNB010016408">
    <property type="protein sequence ID" value="GJT51442.1"/>
    <property type="molecule type" value="Genomic_DNA"/>
</dbReference>
<protein>
    <submittedName>
        <fullName evidence="2">Uncharacterized protein</fullName>
    </submittedName>
</protein>
<keyword evidence="3" id="KW-1185">Reference proteome</keyword>
<dbReference type="Proteomes" id="UP001151760">
    <property type="component" value="Unassembled WGS sequence"/>
</dbReference>
<reference evidence="2" key="2">
    <citation type="submission" date="2022-01" db="EMBL/GenBank/DDBJ databases">
        <authorList>
            <person name="Yamashiro T."/>
            <person name="Shiraishi A."/>
            <person name="Satake H."/>
            <person name="Nakayama K."/>
        </authorList>
    </citation>
    <scope>NUCLEOTIDE SEQUENCE</scope>
</reference>
<feature type="transmembrane region" description="Helical" evidence="1">
    <location>
        <begin position="109"/>
        <end position="128"/>
    </location>
</feature>
<organism evidence="2 3">
    <name type="scientific">Tanacetum coccineum</name>
    <dbReference type="NCBI Taxonomy" id="301880"/>
    <lineage>
        <taxon>Eukaryota</taxon>
        <taxon>Viridiplantae</taxon>
        <taxon>Streptophyta</taxon>
        <taxon>Embryophyta</taxon>
        <taxon>Tracheophyta</taxon>
        <taxon>Spermatophyta</taxon>
        <taxon>Magnoliopsida</taxon>
        <taxon>eudicotyledons</taxon>
        <taxon>Gunneridae</taxon>
        <taxon>Pentapetalae</taxon>
        <taxon>asterids</taxon>
        <taxon>campanulids</taxon>
        <taxon>Asterales</taxon>
        <taxon>Asteraceae</taxon>
        <taxon>Asteroideae</taxon>
        <taxon>Anthemideae</taxon>
        <taxon>Anthemidinae</taxon>
        <taxon>Tanacetum</taxon>
    </lineage>
</organism>
<evidence type="ECO:0000256" key="1">
    <source>
        <dbReference type="SAM" id="Phobius"/>
    </source>
</evidence>
<keyword evidence="1" id="KW-0472">Membrane</keyword>